<accession>A0ABW6A822</accession>
<comment type="caution">
    <text evidence="2">The sequence shown here is derived from an EMBL/GenBank/DDBJ whole genome shotgun (WGS) entry which is preliminary data.</text>
</comment>
<keyword evidence="1" id="KW-0472">Membrane</keyword>
<keyword evidence="1" id="KW-0812">Transmembrane</keyword>
<proteinExistence type="predicted"/>
<keyword evidence="3" id="KW-1185">Reference proteome</keyword>
<name>A0ABW6A822_9BACT</name>
<sequence>MLSSAISPRQRTSRILFLLITGATLFAFLCKSVDVYSFAPMGAIFELLWLPTLAALFIVPFIALKFWFDERFKLLSFNLFTILIAATAILFVIFK</sequence>
<keyword evidence="1" id="KW-1133">Transmembrane helix</keyword>
<organism evidence="2 3">
    <name type="scientific">Terrimonas rubra</name>
    <dbReference type="NCBI Taxonomy" id="1035890"/>
    <lineage>
        <taxon>Bacteria</taxon>
        <taxon>Pseudomonadati</taxon>
        <taxon>Bacteroidota</taxon>
        <taxon>Chitinophagia</taxon>
        <taxon>Chitinophagales</taxon>
        <taxon>Chitinophagaceae</taxon>
        <taxon>Terrimonas</taxon>
    </lineage>
</organism>
<dbReference type="Proteomes" id="UP001597511">
    <property type="component" value="Unassembled WGS sequence"/>
</dbReference>
<gene>
    <name evidence="2" type="ORF">ACFS6H_11365</name>
</gene>
<reference evidence="3" key="1">
    <citation type="journal article" date="2019" name="Int. J. Syst. Evol. Microbiol.">
        <title>The Global Catalogue of Microorganisms (GCM) 10K type strain sequencing project: providing services to taxonomists for standard genome sequencing and annotation.</title>
        <authorList>
            <consortium name="The Broad Institute Genomics Platform"/>
            <consortium name="The Broad Institute Genome Sequencing Center for Infectious Disease"/>
            <person name="Wu L."/>
            <person name="Ma J."/>
        </authorList>
    </citation>
    <scope>NUCLEOTIDE SEQUENCE [LARGE SCALE GENOMIC DNA]</scope>
    <source>
        <strain evidence="3">KCTC 23299</strain>
    </source>
</reference>
<evidence type="ECO:0000256" key="1">
    <source>
        <dbReference type="SAM" id="Phobius"/>
    </source>
</evidence>
<evidence type="ECO:0000313" key="3">
    <source>
        <dbReference type="Proteomes" id="UP001597511"/>
    </source>
</evidence>
<feature type="transmembrane region" description="Helical" evidence="1">
    <location>
        <begin position="75"/>
        <end position="94"/>
    </location>
</feature>
<dbReference type="EMBL" id="JBHUOZ010000003">
    <property type="protein sequence ID" value="MFD2920313.1"/>
    <property type="molecule type" value="Genomic_DNA"/>
</dbReference>
<evidence type="ECO:0000313" key="2">
    <source>
        <dbReference type="EMBL" id="MFD2920313.1"/>
    </source>
</evidence>
<feature type="transmembrane region" description="Helical" evidence="1">
    <location>
        <begin position="48"/>
        <end position="68"/>
    </location>
</feature>
<dbReference type="RefSeq" id="WP_386098419.1">
    <property type="nucleotide sequence ID" value="NZ_JBHUOZ010000003.1"/>
</dbReference>
<protein>
    <submittedName>
        <fullName evidence="2">Uncharacterized protein</fullName>
    </submittedName>
</protein>